<name>A0A183M985_9TREM</name>
<keyword evidence="2" id="KW-1185">Reference proteome</keyword>
<dbReference type="AlphaFoldDB" id="A0A183M985"/>
<evidence type="ECO:0000313" key="2">
    <source>
        <dbReference type="Proteomes" id="UP000277204"/>
    </source>
</evidence>
<dbReference type="Proteomes" id="UP000277204">
    <property type="component" value="Unassembled WGS sequence"/>
</dbReference>
<dbReference type="EMBL" id="UZAI01008163">
    <property type="protein sequence ID" value="VDP01243.1"/>
    <property type="molecule type" value="Genomic_DNA"/>
</dbReference>
<organism evidence="1 2">
    <name type="scientific">Schistosoma margrebowiei</name>
    <dbReference type="NCBI Taxonomy" id="48269"/>
    <lineage>
        <taxon>Eukaryota</taxon>
        <taxon>Metazoa</taxon>
        <taxon>Spiralia</taxon>
        <taxon>Lophotrochozoa</taxon>
        <taxon>Platyhelminthes</taxon>
        <taxon>Trematoda</taxon>
        <taxon>Digenea</taxon>
        <taxon>Strigeidida</taxon>
        <taxon>Schistosomatoidea</taxon>
        <taxon>Schistosomatidae</taxon>
        <taxon>Schistosoma</taxon>
    </lineage>
</organism>
<gene>
    <name evidence="1" type="ORF">SMRZ_LOCUS12609</name>
</gene>
<accession>A0A183M985</accession>
<protein>
    <submittedName>
        <fullName evidence="1">Uncharacterized protein</fullName>
    </submittedName>
</protein>
<proteinExistence type="predicted"/>
<reference evidence="1 2" key="1">
    <citation type="submission" date="2018-11" db="EMBL/GenBank/DDBJ databases">
        <authorList>
            <consortium name="Pathogen Informatics"/>
        </authorList>
    </citation>
    <scope>NUCLEOTIDE SEQUENCE [LARGE SCALE GENOMIC DNA]</scope>
    <source>
        <strain evidence="1 2">Zambia</strain>
    </source>
</reference>
<sequence>MQLDDLNFTDCLALTSHPHQQMQMNTTNVAAVSVAVGPNIHMT</sequence>
<evidence type="ECO:0000313" key="1">
    <source>
        <dbReference type="EMBL" id="VDP01243.1"/>
    </source>
</evidence>